<keyword evidence="7" id="KW-1185">Reference proteome</keyword>
<dbReference type="InterPro" id="IPR003021">
    <property type="entry name" value="Rad1_Rec1_Rad17"/>
</dbReference>
<reference evidence="7" key="1">
    <citation type="journal article" date="2018" name="Nat. Microbiol.">
        <title>Leveraging single-cell genomics to expand the fungal tree of life.</title>
        <authorList>
            <person name="Ahrendt S.R."/>
            <person name="Quandt C.A."/>
            <person name="Ciobanu D."/>
            <person name="Clum A."/>
            <person name="Salamov A."/>
            <person name="Andreopoulos B."/>
            <person name="Cheng J.F."/>
            <person name="Woyke T."/>
            <person name="Pelin A."/>
            <person name="Henrissat B."/>
            <person name="Reynolds N.K."/>
            <person name="Benny G.L."/>
            <person name="Smith M.E."/>
            <person name="James T.Y."/>
            <person name="Grigoriev I.V."/>
        </authorList>
    </citation>
    <scope>NUCLEOTIDE SEQUENCE [LARGE SCALE GENOMIC DNA]</scope>
    <source>
        <strain evidence="7">Benny S71-1</strain>
    </source>
</reference>
<evidence type="ECO:0000256" key="1">
    <source>
        <dbReference type="ARBA" id="ARBA00004123"/>
    </source>
</evidence>
<keyword evidence="5" id="KW-0539">Nucleus</keyword>
<proteinExistence type="inferred from homology"/>
<dbReference type="GO" id="GO:0006281">
    <property type="term" value="P:DNA repair"/>
    <property type="evidence" value="ECO:0007669"/>
    <property type="project" value="UniProtKB-KW"/>
</dbReference>
<keyword evidence="3" id="KW-0227">DNA damage</keyword>
<keyword evidence="4" id="KW-0234">DNA repair</keyword>
<dbReference type="PRINTS" id="PR01245">
    <property type="entry name" value="RAD1REC1"/>
</dbReference>
<organism evidence="6 7">
    <name type="scientific">Syncephalis pseudoplumigaleata</name>
    <dbReference type="NCBI Taxonomy" id="1712513"/>
    <lineage>
        <taxon>Eukaryota</taxon>
        <taxon>Fungi</taxon>
        <taxon>Fungi incertae sedis</taxon>
        <taxon>Zoopagomycota</taxon>
        <taxon>Zoopagomycotina</taxon>
        <taxon>Zoopagomycetes</taxon>
        <taxon>Zoopagales</taxon>
        <taxon>Piptocephalidaceae</taxon>
        <taxon>Syncephalis</taxon>
    </lineage>
</organism>
<dbReference type="AlphaFoldDB" id="A0A4P9Z3Y5"/>
<dbReference type="SUPFAM" id="SSF55979">
    <property type="entry name" value="DNA clamp"/>
    <property type="match status" value="1"/>
</dbReference>
<comment type="subcellular location">
    <subcellularLocation>
        <location evidence="1">Nucleus</location>
    </subcellularLocation>
</comment>
<sequence length="304" mass="33111">MACLEAKITGTQHIYMLAKAVHFKELAICTVTSDGIKLSVEDSGCLQAFAYLQRELFHQYTFKPPSHGGEAYIFGVNLSVLVLFLSPLNIVEHGGRSSMEGGSRRSTLGGGGGSGGIGLRTGHALLPSGPSNSLIIRLQENEDLNLILEENGVVMTCQLQGIEMDEQPYFDINQSSLCYKVIMKANWLRDALIQAIDVCDLATITASTEPAFLNISAEGITGSIEANFNAHVDVVESFSSVAYTRCRYRSNHLKTALEALSLADKASIRSNEDGLLGLQMMISCEYTGRTAYVEFRLLPVVEHH</sequence>
<dbReference type="PANTHER" id="PTHR10870">
    <property type="entry name" value="CELL CYCLE CHECKPOINT PROTEIN RAD1"/>
    <property type="match status" value="1"/>
</dbReference>
<evidence type="ECO:0000313" key="7">
    <source>
        <dbReference type="Proteomes" id="UP000278143"/>
    </source>
</evidence>
<dbReference type="Proteomes" id="UP000278143">
    <property type="component" value="Unassembled WGS sequence"/>
</dbReference>
<gene>
    <name evidence="6" type="ORF">SYNPS1DRAFT_27781</name>
</gene>
<dbReference type="GO" id="GO:0000077">
    <property type="term" value="P:DNA damage checkpoint signaling"/>
    <property type="evidence" value="ECO:0007669"/>
    <property type="project" value="InterPro"/>
</dbReference>
<dbReference type="OrthoDB" id="337581at2759"/>
<dbReference type="InterPro" id="IPR046938">
    <property type="entry name" value="DNA_clamp_sf"/>
</dbReference>
<evidence type="ECO:0000256" key="3">
    <source>
        <dbReference type="ARBA" id="ARBA00022763"/>
    </source>
</evidence>
<dbReference type="EMBL" id="KZ989400">
    <property type="protein sequence ID" value="RKP26531.1"/>
    <property type="molecule type" value="Genomic_DNA"/>
</dbReference>
<evidence type="ECO:0000313" key="6">
    <source>
        <dbReference type="EMBL" id="RKP26531.1"/>
    </source>
</evidence>
<dbReference type="Gene3D" id="3.70.10.10">
    <property type="match status" value="1"/>
</dbReference>
<protein>
    <submittedName>
        <fullName evidence="6">Rad1/Rec1/Rad17</fullName>
    </submittedName>
</protein>
<comment type="similarity">
    <text evidence="2">Belongs to the rad1 family.</text>
</comment>
<dbReference type="GO" id="GO:0030896">
    <property type="term" value="C:checkpoint clamp complex"/>
    <property type="evidence" value="ECO:0007669"/>
    <property type="project" value="TreeGrafter"/>
</dbReference>
<dbReference type="PANTHER" id="PTHR10870:SF0">
    <property type="entry name" value="CELL CYCLE CHECKPOINT PROTEIN RAD1"/>
    <property type="match status" value="1"/>
</dbReference>
<evidence type="ECO:0000256" key="2">
    <source>
        <dbReference type="ARBA" id="ARBA00010991"/>
    </source>
</evidence>
<evidence type="ECO:0000256" key="4">
    <source>
        <dbReference type="ARBA" id="ARBA00023204"/>
    </source>
</evidence>
<dbReference type="Pfam" id="PF02144">
    <property type="entry name" value="Rad1"/>
    <property type="match status" value="1"/>
</dbReference>
<name>A0A4P9Z3Y5_9FUNG</name>
<accession>A0A4P9Z3Y5</accession>
<evidence type="ECO:0000256" key="5">
    <source>
        <dbReference type="ARBA" id="ARBA00023242"/>
    </source>
</evidence>